<dbReference type="SUPFAM" id="SSF46565">
    <property type="entry name" value="Chaperone J-domain"/>
    <property type="match status" value="1"/>
</dbReference>
<dbReference type="EMBL" id="FXSZ01000002">
    <property type="protein sequence ID" value="SMO49801.1"/>
    <property type="molecule type" value="Genomic_DNA"/>
</dbReference>
<feature type="region of interest" description="Disordered" evidence="2">
    <location>
        <begin position="70"/>
        <end position="110"/>
    </location>
</feature>
<dbReference type="InterPro" id="IPR018253">
    <property type="entry name" value="DnaJ_domain_CS"/>
</dbReference>
<dbReference type="InterPro" id="IPR051938">
    <property type="entry name" value="Apopto_cytoskel_mod"/>
</dbReference>
<dbReference type="PROSITE" id="PS00636">
    <property type="entry name" value="DNAJ_1"/>
    <property type="match status" value="1"/>
</dbReference>
<dbReference type="PROSITE" id="PS50076">
    <property type="entry name" value="DNAJ_2"/>
    <property type="match status" value="1"/>
</dbReference>
<organism evidence="5 6">
    <name type="scientific">Solitalea koreensis</name>
    <dbReference type="NCBI Taxonomy" id="543615"/>
    <lineage>
        <taxon>Bacteria</taxon>
        <taxon>Pseudomonadati</taxon>
        <taxon>Bacteroidota</taxon>
        <taxon>Sphingobacteriia</taxon>
        <taxon>Sphingobacteriales</taxon>
        <taxon>Sphingobacteriaceae</taxon>
        <taxon>Solitalea</taxon>
    </lineage>
</organism>
<feature type="domain" description="J" evidence="4">
    <location>
        <begin position="3"/>
        <end position="68"/>
    </location>
</feature>
<keyword evidence="1" id="KW-0143">Chaperone</keyword>
<dbReference type="RefSeq" id="WP_142602155.1">
    <property type="nucleotide sequence ID" value="NZ_FXSZ01000002.1"/>
</dbReference>
<feature type="compositionally biased region" description="Polar residues" evidence="2">
    <location>
        <begin position="75"/>
        <end position="89"/>
    </location>
</feature>
<gene>
    <name evidence="5" type="ORF">SAMN06265350_102491</name>
</gene>
<dbReference type="PANTHER" id="PTHR44145:SF3">
    <property type="entry name" value="DNAJ HOMOLOG SUBFAMILY A MEMBER 3, MITOCHONDRIAL"/>
    <property type="match status" value="1"/>
</dbReference>
<evidence type="ECO:0000256" key="2">
    <source>
        <dbReference type="SAM" id="MobiDB-lite"/>
    </source>
</evidence>
<protein>
    <submittedName>
        <fullName evidence="5">DnaJ domain-containing protein</fullName>
    </submittedName>
</protein>
<evidence type="ECO:0000313" key="6">
    <source>
        <dbReference type="Proteomes" id="UP000315971"/>
    </source>
</evidence>
<dbReference type="PANTHER" id="PTHR44145">
    <property type="entry name" value="DNAJ HOMOLOG SUBFAMILY A MEMBER 3, MITOCHONDRIAL"/>
    <property type="match status" value="1"/>
</dbReference>
<feature type="transmembrane region" description="Helical" evidence="3">
    <location>
        <begin position="122"/>
        <end position="143"/>
    </location>
</feature>
<dbReference type="PRINTS" id="PR00625">
    <property type="entry name" value="JDOMAIN"/>
</dbReference>
<evidence type="ECO:0000259" key="4">
    <source>
        <dbReference type="PROSITE" id="PS50076"/>
    </source>
</evidence>
<dbReference type="AlphaFoldDB" id="A0A521BSU5"/>
<name>A0A521BSU5_9SPHI</name>
<dbReference type="SMART" id="SM00271">
    <property type="entry name" value="DnaJ"/>
    <property type="match status" value="1"/>
</dbReference>
<dbReference type="Pfam" id="PF00226">
    <property type="entry name" value="DnaJ"/>
    <property type="match status" value="1"/>
</dbReference>
<keyword evidence="3" id="KW-0472">Membrane</keyword>
<keyword evidence="6" id="KW-1185">Reference proteome</keyword>
<evidence type="ECO:0000313" key="5">
    <source>
        <dbReference type="EMBL" id="SMO49801.1"/>
    </source>
</evidence>
<dbReference type="InterPro" id="IPR001623">
    <property type="entry name" value="DnaJ_domain"/>
</dbReference>
<evidence type="ECO:0000256" key="3">
    <source>
        <dbReference type="SAM" id="Phobius"/>
    </source>
</evidence>
<proteinExistence type="predicted"/>
<feature type="compositionally biased region" description="Polar residues" evidence="2">
    <location>
        <begin position="96"/>
        <end position="110"/>
    </location>
</feature>
<feature type="transmembrane region" description="Helical" evidence="3">
    <location>
        <begin position="163"/>
        <end position="180"/>
    </location>
</feature>
<dbReference type="CDD" id="cd06257">
    <property type="entry name" value="DnaJ"/>
    <property type="match status" value="1"/>
</dbReference>
<sequence length="182" mass="21317">MKNYYQILGLSPEATNEEIKKAYRFYATKFHPDKHNGDKFFEERFKEILEAYEFLSNSTNREKYTQFNRSENHTENIYQNKGTSTSNNKNQEDAKQASNTHQASNNSTQQNTVVHQNPISDFLGYPIFFIIGWVTVHGFAYFLGYIWTSSNTTIDFLYANLSNMWPLILGGSIAMIWYHFQD</sequence>
<accession>A0A521BSU5</accession>
<dbReference type="InterPro" id="IPR036869">
    <property type="entry name" value="J_dom_sf"/>
</dbReference>
<dbReference type="OrthoDB" id="9779622at2"/>
<dbReference type="Gene3D" id="1.10.287.110">
    <property type="entry name" value="DnaJ domain"/>
    <property type="match status" value="1"/>
</dbReference>
<keyword evidence="3" id="KW-0812">Transmembrane</keyword>
<evidence type="ECO:0000256" key="1">
    <source>
        <dbReference type="ARBA" id="ARBA00023186"/>
    </source>
</evidence>
<dbReference type="Proteomes" id="UP000315971">
    <property type="component" value="Unassembled WGS sequence"/>
</dbReference>
<reference evidence="5 6" key="1">
    <citation type="submission" date="2017-05" db="EMBL/GenBank/DDBJ databases">
        <authorList>
            <person name="Varghese N."/>
            <person name="Submissions S."/>
        </authorList>
    </citation>
    <scope>NUCLEOTIDE SEQUENCE [LARGE SCALE GENOMIC DNA]</scope>
    <source>
        <strain evidence="5 6">DSM 21342</strain>
    </source>
</reference>
<keyword evidence="3" id="KW-1133">Transmembrane helix</keyword>